<organism evidence="2 3">
    <name type="scientific">Meloidogyne javanica</name>
    <name type="common">Root-knot nematode worm</name>
    <dbReference type="NCBI Taxonomy" id="6303"/>
    <lineage>
        <taxon>Eukaryota</taxon>
        <taxon>Metazoa</taxon>
        <taxon>Ecdysozoa</taxon>
        <taxon>Nematoda</taxon>
        <taxon>Chromadorea</taxon>
        <taxon>Rhabditida</taxon>
        <taxon>Tylenchina</taxon>
        <taxon>Tylenchomorpha</taxon>
        <taxon>Tylenchoidea</taxon>
        <taxon>Meloidogynidae</taxon>
        <taxon>Meloidogyninae</taxon>
        <taxon>Meloidogyne</taxon>
        <taxon>Meloidogyne incognita group</taxon>
    </lineage>
</organism>
<accession>A0A915MEY0</accession>
<reference evidence="3" key="1">
    <citation type="submission" date="2022-11" db="UniProtKB">
        <authorList>
            <consortium name="WormBaseParasite"/>
        </authorList>
    </citation>
    <scope>IDENTIFICATION</scope>
</reference>
<feature type="region of interest" description="Disordered" evidence="1">
    <location>
        <begin position="10"/>
        <end position="34"/>
    </location>
</feature>
<dbReference type="Proteomes" id="UP000887561">
    <property type="component" value="Unplaced"/>
</dbReference>
<dbReference type="WBParaSite" id="scaffold35170_cov289.g22260">
    <property type="protein sequence ID" value="scaffold35170_cov289.g22260"/>
    <property type="gene ID" value="scaffold35170_cov289.g22260"/>
</dbReference>
<keyword evidence="2" id="KW-1185">Reference proteome</keyword>
<evidence type="ECO:0000313" key="2">
    <source>
        <dbReference type="Proteomes" id="UP000887561"/>
    </source>
</evidence>
<dbReference type="AlphaFoldDB" id="A0A915MEY0"/>
<sequence length="360" mass="41649">MGISLNEDLVEEKSDSKNHKISPKSPAGGKTKFQTKYGNRYANEAELETFIENRNNLEKCHQIVFVLKYFASKFAKRCNRKCILAKFCGICDFTGDEKNKIYEFIRELNENLVPSCDFLRDWTTDLFQSGTPGASKSYHKLHSSLHINSGKVSPTRQIVEEMNNEETKNSIFKNLKDIAKKAGSLEAEIAKILEELKKDKALNAKHEKIDDNTNNDDCNDTNYTSMSKELVKDHVNKFSKSSREFVGYCLSNRFIEAFKGKHEVNVGKKKFNEIPSKYYEKRIAEYLKEQKFEIGFYETTKENIEKRLKNICHVPHQVGNNDCMTFLEGLLENWKGYCSIDTDQLILKSVEEFIHSMDHH</sequence>
<protein>
    <submittedName>
        <fullName evidence="3">Uncharacterized protein</fullName>
    </submittedName>
</protein>
<proteinExistence type="predicted"/>
<name>A0A915MEY0_MELJA</name>
<evidence type="ECO:0000313" key="3">
    <source>
        <dbReference type="WBParaSite" id="scaffold35170_cov289.g22260"/>
    </source>
</evidence>
<evidence type="ECO:0000256" key="1">
    <source>
        <dbReference type="SAM" id="MobiDB-lite"/>
    </source>
</evidence>